<organism evidence="1">
    <name type="scientific">Stegastes partitus</name>
    <name type="common">bicolor damselfish</name>
    <dbReference type="NCBI Taxonomy" id="144197"/>
    <lineage>
        <taxon>Eukaryota</taxon>
        <taxon>Metazoa</taxon>
        <taxon>Chordata</taxon>
        <taxon>Craniata</taxon>
        <taxon>Vertebrata</taxon>
        <taxon>Euteleostomi</taxon>
        <taxon>Actinopterygii</taxon>
        <taxon>Neopterygii</taxon>
        <taxon>Teleostei</taxon>
        <taxon>Neoteleostei</taxon>
        <taxon>Acanthomorphata</taxon>
        <taxon>Ovalentaria</taxon>
        <taxon>Pomacentridae</taxon>
        <taxon>Stegastes</taxon>
    </lineage>
</organism>
<dbReference type="AlphaFoldDB" id="A0A3B5ADH6"/>
<proteinExistence type="predicted"/>
<dbReference type="Ensembl" id="ENSSPAT00000019818.1">
    <property type="protein sequence ID" value="ENSSPAP00000019523.1"/>
    <property type="gene ID" value="ENSSPAG00000014737.1"/>
</dbReference>
<evidence type="ECO:0000313" key="1">
    <source>
        <dbReference type="Ensembl" id="ENSSPAP00000019523.1"/>
    </source>
</evidence>
<protein>
    <submittedName>
        <fullName evidence="1">Uncharacterized protein</fullName>
    </submittedName>
</protein>
<sequence length="109" mass="12937">LEISALEPKWYTFRQLCEYDFTCFPTNFRQFGSYRWLTRLTAQKSAAFFKMNTKTIQKWFEDEVNVLPQVVLLPLFPSMDSLHLLISFFPRLLSSIRVPCLLIGDLNFF</sequence>
<accession>A0A3B5ADH6</accession>
<reference evidence="1" key="1">
    <citation type="submission" date="2023-09" db="UniProtKB">
        <authorList>
            <consortium name="Ensembl"/>
        </authorList>
    </citation>
    <scope>IDENTIFICATION</scope>
</reference>
<name>A0A3B5ADH6_9TELE</name>